<dbReference type="KEGG" id="bsed:DN745_10585"/>
<keyword evidence="2" id="KW-1185">Reference proteome</keyword>
<evidence type="ECO:0008006" key="3">
    <source>
        <dbReference type="Google" id="ProtNLM"/>
    </source>
</evidence>
<dbReference type="CDD" id="cd00229">
    <property type="entry name" value="SGNH_hydrolase"/>
    <property type="match status" value="1"/>
</dbReference>
<accession>A0A2Z4FLQ4</accession>
<name>A0A2Z4FLQ4_9DELT</name>
<dbReference type="Gene3D" id="3.40.50.1110">
    <property type="entry name" value="SGNH hydrolase"/>
    <property type="match status" value="1"/>
</dbReference>
<dbReference type="RefSeq" id="WP_111334670.1">
    <property type="nucleotide sequence ID" value="NZ_CP030032.1"/>
</dbReference>
<sequence length="278" mass="30484">MKKLTPIRVAILITALLALGTFVAYSAGYRLNAPAPPERIYDAPPPQALRVLFIGNSHTYVHDVPGMVQRLGEANGTPIWVEALTIGGASLSDHLRRPGTNATIQGDGWDFVVLQEHSLTPALNPEQFYQSLDLLASTATEAGATPVIYATWARHGDDPYFQRQTRFTSPMRLQEALDRAFATGAQRSNALVSPVGTAWHHYYGQNTAKRLHAPDGNHANLAGAYLAACVFYRVLQDAPCTGNTYRPGRISAASALRLQQVADRSPKQWSVYTRSQRF</sequence>
<organism evidence="1 2">
    <name type="scientific">Bradymonas sediminis</name>
    <dbReference type="NCBI Taxonomy" id="1548548"/>
    <lineage>
        <taxon>Bacteria</taxon>
        <taxon>Deltaproteobacteria</taxon>
        <taxon>Bradymonadales</taxon>
        <taxon>Bradymonadaceae</taxon>
        <taxon>Bradymonas</taxon>
    </lineage>
</organism>
<dbReference type="EMBL" id="CP030032">
    <property type="protein sequence ID" value="AWV89760.1"/>
    <property type="molecule type" value="Genomic_DNA"/>
</dbReference>
<protein>
    <recommendedName>
        <fullName evidence="3">SGNH/GDSL hydrolase family protein</fullName>
    </recommendedName>
</protein>
<evidence type="ECO:0000313" key="1">
    <source>
        <dbReference type="EMBL" id="AWV89760.1"/>
    </source>
</evidence>
<gene>
    <name evidence="1" type="ORF">DN745_10585</name>
</gene>
<dbReference type="SUPFAM" id="SSF52266">
    <property type="entry name" value="SGNH hydrolase"/>
    <property type="match status" value="1"/>
</dbReference>
<dbReference type="AlphaFoldDB" id="A0A2Z4FLQ4"/>
<reference evidence="1 2" key="1">
    <citation type="submission" date="2018-06" db="EMBL/GenBank/DDBJ databases">
        <title>Lujinxingia sediminis gen. nov. sp. nov., a new facultative anaerobic member of the class Deltaproteobacteria, and proposal of Lujinxingaceae fam. nov.</title>
        <authorList>
            <person name="Guo L.-Y."/>
            <person name="Li C.-M."/>
            <person name="Wang S."/>
            <person name="Du Z.-J."/>
        </authorList>
    </citation>
    <scope>NUCLEOTIDE SEQUENCE [LARGE SCALE GENOMIC DNA]</scope>
    <source>
        <strain evidence="1 2">FA350</strain>
    </source>
</reference>
<dbReference type="InterPro" id="IPR036514">
    <property type="entry name" value="SGNH_hydro_sf"/>
</dbReference>
<dbReference type="OrthoDB" id="9792428at2"/>
<dbReference type="Proteomes" id="UP000249799">
    <property type="component" value="Chromosome"/>
</dbReference>
<evidence type="ECO:0000313" key="2">
    <source>
        <dbReference type="Proteomes" id="UP000249799"/>
    </source>
</evidence>
<proteinExistence type="predicted"/>